<proteinExistence type="inferred from homology"/>
<dbReference type="GO" id="GO:0003676">
    <property type="term" value="F:nucleic acid binding"/>
    <property type="evidence" value="ECO:0007669"/>
    <property type="project" value="InterPro"/>
</dbReference>
<dbReference type="EMBL" id="MGIR01000002">
    <property type="protein sequence ID" value="OGM91472.1"/>
    <property type="molecule type" value="Genomic_DNA"/>
</dbReference>
<dbReference type="PANTHER" id="PTHR34039:SF1">
    <property type="entry name" value="UPF0102 PROTEIN YRAN"/>
    <property type="match status" value="1"/>
</dbReference>
<dbReference type="CDD" id="cd20736">
    <property type="entry name" value="PoNe_Nuclease"/>
    <property type="match status" value="1"/>
</dbReference>
<comment type="similarity">
    <text evidence="1 2">Belongs to the UPF0102 family.</text>
</comment>
<evidence type="ECO:0000313" key="3">
    <source>
        <dbReference type="EMBL" id="OGM91472.1"/>
    </source>
</evidence>
<dbReference type="Gene3D" id="3.40.1350.10">
    <property type="match status" value="1"/>
</dbReference>
<dbReference type="AlphaFoldDB" id="A0A1F8DSN6"/>
<protein>
    <recommendedName>
        <fullName evidence="2">UPF0102 protein A3A20_02785</fullName>
    </recommendedName>
</protein>
<sequence>MTYKSDLGTYGEDKACEYLKNKGYKIIERNYRQKWGELDIVAISPEGILTFVEVKTMRQFGNGAEELLPEEQMTAAKMKKFKKTSTLYAQNNEELINDKGWKCDLVTLTISEKDDTIRHYENI</sequence>
<dbReference type="InterPro" id="IPR011335">
    <property type="entry name" value="Restrct_endonuc-II-like"/>
</dbReference>
<evidence type="ECO:0000313" key="4">
    <source>
        <dbReference type="Proteomes" id="UP000178946"/>
    </source>
</evidence>
<gene>
    <name evidence="3" type="ORF">A3A20_02785</name>
</gene>
<accession>A0A1F8DSN6</accession>
<dbReference type="InterPro" id="IPR011856">
    <property type="entry name" value="tRNA_endonuc-like_dom_sf"/>
</dbReference>
<evidence type="ECO:0000256" key="1">
    <source>
        <dbReference type="ARBA" id="ARBA00006738"/>
    </source>
</evidence>
<dbReference type="PANTHER" id="PTHR34039">
    <property type="entry name" value="UPF0102 PROTEIN YRAN"/>
    <property type="match status" value="1"/>
</dbReference>
<dbReference type="Proteomes" id="UP000178946">
    <property type="component" value="Unassembled WGS sequence"/>
</dbReference>
<reference evidence="3 4" key="1">
    <citation type="journal article" date="2016" name="Nat. Commun.">
        <title>Thousands of microbial genomes shed light on interconnected biogeochemical processes in an aquifer system.</title>
        <authorList>
            <person name="Anantharaman K."/>
            <person name="Brown C.T."/>
            <person name="Hug L.A."/>
            <person name="Sharon I."/>
            <person name="Castelle C.J."/>
            <person name="Probst A.J."/>
            <person name="Thomas B.C."/>
            <person name="Singh A."/>
            <person name="Wilkins M.J."/>
            <person name="Karaoz U."/>
            <person name="Brodie E.L."/>
            <person name="Williams K.H."/>
            <person name="Hubbard S.S."/>
            <person name="Banfield J.F."/>
        </authorList>
    </citation>
    <scope>NUCLEOTIDE SEQUENCE [LARGE SCALE GENOMIC DNA]</scope>
</reference>
<name>A0A1F8DSN6_9BACT</name>
<dbReference type="Pfam" id="PF02021">
    <property type="entry name" value="UPF0102"/>
    <property type="match status" value="1"/>
</dbReference>
<dbReference type="SUPFAM" id="SSF52980">
    <property type="entry name" value="Restriction endonuclease-like"/>
    <property type="match status" value="1"/>
</dbReference>
<dbReference type="HAMAP" id="MF_00048">
    <property type="entry name" value="UPF0102"/>
    <property type="match status" value="1"/>
</dbReference>
<evidence type="ECO:0000256" key="2">
    <source>
        <dbReference type="HAMAP-Rule" id="MF_00048"/>
    </source>
</evidence>
<dbReference type="InterPro" id="IPR003509">
    <property type="entry name" value="UPF0102_YraN-like"/>
</dbReference>
<comment type="caution">
    <text evidence="3">The sequence shown here is derived from an EMBL/GenBank/DDBJ whole genome shotgun (WGS) entry which is preliminary data.</text>
</comment>
<organism evidence="3 4">
    <name type="scientific">Candidatus Wolfebacteria bacterium RIFCSPLOWO2_01_FULL_45_19</name>
    <dbReference type="NCBI Taxonomy" id="1802557"/>
    <lineage>
        <taxon>Bacteria</taxon>
        <taxon>Candidatus Wolfeibacteriota</taxon>
    </lineage>
</organism>